<dbReference type="WBParaSite" id="JU765_v2.g5622.t1">
    <property type="protein sequence ID" value="JU765_v2.g5622.t1"/>
    <property type="gene ID" value="JU765_v2.g5622"/>
</dbReference>
<proteinExistence type="predicted"/>
<protein>
    <submittedName>
        <fullName evidence="2">Uncharacterized protein</fullName>
    </submittedName>
</protein>
<dbReference type="Proteomes" id="UP000887576">
    <property type="component" value="Unplaced"/>
</dbReference>
<organism evidence="1 2">
    <name type="scientific">Panagrolaimus sp. JU765</name>
    <dbReference type="NCBI Taxonomy" id="591449"/>
    <lineage>
        <taxon>Eukaryota</taxon>
        <taxon>Metazoa</taxon>
        <taxon>Ecdysozoa</taxon>
        <taxon>Nematoda</taxon>
        <taxon>Chromadorea</taxon>
        <taxon>Rhabditida</taxon>
        <taxon>Tylenchina</taxon>
        <taxon>Panagrolaimomorpha</taxon>
        <taxon>Panagrolaimoidea</taxon>
        <taxon>Panagrolaimidae</taxon>
        <taxon>Panagrolaimus</taxon>
    </lineage>
</organism>
<accession>A0AC34RCT8</accession>
<reference evidence="2" key="1">
    <citation type="submission" date="2022-11" db="UniProtKB">
        <authorList>
            <consortium name="WormBaseParasite"/>
        </authorList>
    </citation>
    <scope>IDENTIFICATION</scope>
</reference>
<evidence type="ECO:0000313" key="2">
    <source>
        <dbReference type="WBParaSite" id="JU765_v2.g5622.t1"/>
    </source>
</evidence>
<evidence type="ECO:0000313" key="1">
    <source>
        <dbReference type="Proteomes" id="UP000887576"/>
    </source>
</evidence>
<name>A0AC34RCT8_9BILA</name>
<sequence length="333" mass="39475">MEDLPPMENEKHRLYALHDELENAFKGTNFWNIPSNLKPDKLEDAWQNLLESMKIRKNILEEQAEIQGNIDDIISRLTRGIGIVNEKLDLILKRIEDIEQRADSMEQSEVKKIVQEIVDDLGALEAPINDLFDDVDILKDQNHPRANEFYKQVYGLHQRRLAYLDRLGKGLLYRLGMFTDNLSRQRAERTKTVFESLEEAIRWVRERLDRLNNMVFHEDLEALEELFEQHKLDNRDIQDFHQTVKECIARQAEVSAEDSHEYCELLRVLESEYQQLRDLSAGRMLDLDSLIAFIRAAQLELIWIHEREDIEVSRNWSDINQLDLPMLQNYYKQ</sequence>